<keyword evidence="3" id="KW-1185">Reference proteome</keyword>
<dbReference type="Proteomes" id="UP001177003">
    <property type="component" value="Chromosome 4"/>
</dbReference>
<dbReference type="AlphaFoldDB" id="A0AA36E2V5"/>
<proteinExistence type="predicted"/>
<feature type="compositionally biased region" description="Low complexity" evidence="1">
    <location>
        <begin position="31"/>
        <end position="46"/>
    </location>
</feature>
<feature type="region of interest" description="Disordered" evidence="1">
    <location>
        <begin position="31"/>
        <end position="52"/>
    </location>
</feature>
<dbReference type="EMBL" id="OX465080">
    <property type="protein sequence ID" value="CAI9280946.1"/>
    <property type="molecule type" value="Genomic_DNA"/>
</dbReference>
<evidence type="ECO:0000313" key="2">
    <source>
        <dbReference type="EMBL" id="CAI9280946.1"/>
    </source>
</evidence>
<name>A0AA36E2V5_LACSI</name>
<gene>
    <name evidence="2" type="ORF">LSALG_LOCUS20669</name>
</gene>
<sequence length="161" mass="18505">MVAPLPPPSLDIHNSVPKNITIHIKSIRISSSKRTTSPLSSPRSSKNPFPTHKWNPHLDEWIKQESIGFYDVVESSQAPKHYPIPEDPIDRGRDIDEMRILHTYDHLEETHYVVKYQHVMIESLEQKVREMELRLMVSEIDSSSQGKLGAMFLGLREGKVV</sequence>
<accession>A0AA36E2V5</accession>
<reference evidence="2" key="1">
    <citation type="submission" date="2023-04" db="EMBL/GenBank/DDBJ databases">
        <authorList>
            <person name="Vijverberg K."/>
            <person name="Xiong W."/>
            <person name="Schranz E."/>
        </authorList>
    </citation>
    <scope>NUCLEOTIDE SEQUENCE</scope>
</reference>
<evidence type="ECO:0000256" key="1">
    <source>
        <dbReference type="SAM" id="MobiDB-lite"/>
    </source>
</evidence>
<evidence type="ECO:0000313" key="3">
    <source>
        <dbReference type="Proteomes" id="UP001177003"/>
    </source>
</evidence>
<protein>
    <submittedName>
        <fullName evidence="2">Uncharacterized protein</fullName>
    </submittedName>
</protein>
<organism evidence="2 3">
    <name type="scientific">Lactuca saligna</name>
    <name type="common">Willowleaf lettuce</name>
    <dbReference type="NCBI Taxonomy" id="75948"/>
    <lineage>
        <taxon>Eukaryota</taxon>
        <taxon>Viridiplantae</taxon>
        <taxon>Streptophyta</taxon>
        <taxon>Embryophyta</taxon>
        <taxon>Tracheophyta</taxon>
        <taxon>Spermatophyta</taxon>
        <taxon>Magnoliopsida</taxon>
        <taxon>eudicotyledons</taxon>
        <taxon>Gunneridae</taxon>
        <taxon>Pentapetalae</taxon>
        <taxon>asterids</taxon>
        <taxon>campanulids</taxon>
        <taxon>Asterales</taxon>
        <taxon>Asteraceae</taxon>
        <taxon>Cichorioideae</taxon>
        <taxon>Cichorieae</taxon>
        <taxon>Lactucinae</taxon>
        <taxon>Lactuca</taxon>
    </lineage>
</organism>